<protein>
    <recommendedName>
        <fullName evidence="3">XS domain-containing protein</fullName>
    </recommendedName>
</protein>
<dbReference type="AlphaFoldDB" id="A0A2Z7A6H0"/>
<reference evidence="1 2" key="1">
    <citation type="journal article" date="2015" name="Proc. Natl. Acad. Sci. U.S.A.">
        <title>The resurrection genome of Boea hygrometrica: A blueprint for survival of dehydration.</title>
        <authorList>
            <person name="Xiao L."/>
            <person name="Yang G."/>
            <person name="Zhang L."/>
            <person name="Yang X."/>
            <person name="Zhao S."/>
            <person name="Ji Z."/>
            <person name="Zhou Q."/>
            <person name="Hu M."/>
            <person name="Wang Y."/>
            <person name="Chen M."/>
            <person name="Xu Y."/>
            <person name="Jin H."/>
            <person name="Xiao X."/>
            <person name="Hu G."/>
            <person name="Bao F."/>
            <person name="Hu Y."/>
            <person name="Wan P."/>
            <person name="Li L."/>
            <person name="Deng X."/>
            <person name="Kuang T."/>
            <person name="Xiang C."/>
            <person name="Zhu J.K."/>
            <person name="Oliver M.J."/>
            <person name="He Y."/>
        </authorList>
    </citation>
    <scope>NUCLEOTIDE SEQUENCE [LARGE SCALE GENOMIC DNA]</scope>
    <source>
        <strain evidence="2">cv. XS01</strain>
    </source>
</reference>
<keyword evidence="2" id="KW-1185">Reference proteome</keyword>
<evidence type="ECO:0008006" key="3">
    <source>
        <dbReference type="Google" id="ProtNLM"/>
    </source>
</evidence>
<dbReference type="EMBL" id="KV018463">
    <property type="protein sequence ID" value="KZV17089.1"/>
    <property type="molecule type" value="Genomic_DNA"/>
</dbReference>
<dbReference type="PANTHER" id="PTHR46619">
    <property type="entry name" value="RNA RECOGNITION MOTIF XS DOMAIN PROTEIN-RELATED"/>
    <property type="match status" value="1"/>
</dbReference>
<dbReference type="PANTHER" id="PTHR46619:SF3">
    <property type="entry name" value="RNA RECOGNITION MOTIF XS DOMAIN PROTEIN"/>
    <property type="match status" value="1"/>
</dbReference>
<gene>
    <name evidence="1" type="ORF">F511_24107</name>
</gene>
<name>A0A2Z7A6H0_9LAMI</name>
<dbReference type="InterPro" id="IPR038588">
    <property type="entry name" value="XS_domain_sf"/>
</dbReference>
<proteinExistence type="predicted"/>
<dbReference type="Gene3D" id="3.30.70.2890">
    <property type="entry name" value="XS domain"/>
    <property type="match status" value="1"/>
</dbReference>
<evidence type="ECO:0000313" key="1">
    <source>
        <dbReference type="EMBL" id="KZV17089.1"/>
    </source>
</evidence>
<accession>A0A2Z7A6H0</accession>
<evidence type="ECO:0000313" key="2">
    <source>
        <dbReference type="Proteomes" id="UP000250235"/>
    </source>
</evidence>
<dbReference type="Proteomes" id="UP000250235">
    <property type="component" value="Unassembled WGS sequence"/>
</dbReference>
<sequence length="124" mass="13972">MHSLIMHAYNLDTAESIVDHLAFHKALCVLMGWNYLIPPDHSKAYQKLSSDDAEANQDDLIMWPPSVLIHNTVTGKGRDGRLEGLGNKVMDSILRASTRFLFPHEPLMNLPIQFESSCLLHAFT</sequence>
<organism evidence="1 2">
    <name type="scientific">Dorcoceras hygrometricum</name>
    <dbReference type="NCBI Taxonomy" id="472368"/>
    <lineage>
        <taxon>Eukaryota</taxon>
        <taxon>Viridiplantae</taxon>
        <taxon>Streptophyta</taxon>
        <taxon>Embryophyta</taxon>
        <taxon>Tracheophyta</taxon>
        <taxon>Spermatophyta</taxon>
        <taxon>Magnoliopsida</taxon>
        <taxon>eudicotyledons</taxon>
        <taxon>Gunneridae</taxon>
        <taxon>Pentapetalae</taxon>
        <taxon>asterids</taxon>
        <taxon>lamiids</taxon>
        <taxon>Lamiales</taxon>
        <taxon>Gesneriaceae</taxon>
        <taxon>Didymocarpoideae</taxon>
        <taxon>Trichosporeae</taxon>
        <taxon>Loxocarpinae</taxon>
        <taxon>Dorcoceras</taxon>
    </lineage>
</organism>
<dbReference type="OrthoDB" id="1915348at2759"/>